<evidence type="ECO:0000313" key="2">
    <source>
        <dbReference type="EMBL" id="SHH86470.1"/>
    </source>
</evidence>
<dbReference type="Gene3D" id="3.30.70.790">
    <property type="entry name" value="UreE, C-terminal domain"/>
    <property type="match status" value="1"/>
</dbReference>
<proteinExistence type="predicted"/>
<reference evidence="3" key="1">
    <citation type="submission" date="2016-11" db="EMBL/GenBank/DDBJ databases">
        <authorList>
            <person name="Varghese N."/>
            <person name="Submissions S."/>
        </authorList>
    </citation>
    <scope>NUCLEOTIDE SEQUENCE [LARGE SCALE GENOMIC DNA]</scope>
    <source>
        <strain evidence="3">DSM 100572</strain>
    </source>
</reference>
<dbReference type="Pfam" id="PF09413">
    <property type="entry name" value="DUF2007"/>
    <property type="match status" value="1"/>
</dbReference>
<name>A0A1M5WG82_9FLAO</name>
<sequence>MAFIKVFSGSVVEVQHVRQLLQDQGIEPIVKDNTTSASVAGFGAVMPDFQELYVHSDQESEVKEIISSLK</sequence>
<dbReference type="EMBL" id="FQXQ01000005">
    <property type="protein sequence ID" value="SHH86470.1"/>
    <property type="molecule type" value="Genomic_DNA"/>
</dbReference>
<protein>
    <submittedName>
        <fullName evidence="2">Putative signal transducing protein</fullName>
    </submittedName>
</protein>
<dbReference type="RefSeq" id="WP_073121870.1">
    <property type="nucleotide sequence ID" value="NZ_BMEN01000006.1"/>
</dbReference>
<dbReference type="OrthoDB" id="1372890at2"/>
<evidence type="ECO:0000259" key="1">
    <source>
        <dbReference type="Pfam" id="PF09413"/>
    </source>
</evidence>
<dbReference type="AlphaFoldDB" id="A0A1M5WG82"/>
<keyword evidence="3" id="KW-1185">Reference proteome</keyword>
<organism evidence="2 3">
    <name type="scientific">Wenyingzhuangia marina</name>
    <dbReference type="NCBI Taxonomy" id="1195760"/>
    <lineage>
        <taxon>Bacteria</taxon>
        <taxon>Pseudomonadati</taxon>
        <taxon>Bacteroidota</taxon>
        <taxon>Flavobacteriia</taxon>
        <taxon>Flavobacteriales</taxon>
        <taxon>Flavobacteriaceae</taxon>
        <taxon>Wenyingzhuangia</taxon>
    </lineage>
</organism>
<dbReference type="STRING" id="1195760.SAMN05444281_2401"/>
<dbReference type="Proteomes" id="UP000184109">
    <property type="component" value="Unassembled WGS sequence"/>
</dbReference>
<accession>A0A1M5WG82</accession>
<gene>
    <name evidence="2" type="ORF">SAMN05444281_2401</name>
</gene>
<feature type="domain" description="DUF2007" evidence="1">
    <location>
        <begin position="5"/>
        <end position="69"/>
    </location>
</feature>
<evidence type="ECO:0000313" key="3">
    <source>
        <dbReference type="Proteomes" id="UP000184109"/>
    </source>
</evidence>
<dbReference type="InterPro" id="IPR018551">
    <property type="entry name" value="DUF2007"/>
</dbReference>